<dbReference type="AlphaFoldDB" id="A0A7G9GJB7"/>
<proteinExistence type="predicted"/>
<dbReference type="Pfam" id="PF01966">
    <property type="entry name" value="HD"/>
    <property type="match status" value="1"/>
</dbReference>
<evidence type="ECO:0000313" key="3">
    <source>
        <dbReference type="Proteomes" id="UP000515856"/>
    </source>
</evidence>
<dbReference type="KEGG" id="ehn:H9Q80_11475"/>
<dbReference type="SUPFAM" id="SSF109604">
    <property type="entry name" value="HD-domain/PDEase-like"/>
    <property type="match status" value="1"/>
</dbReference>
<feature type="domain" description="HD" evidence="1">
    <location>
        <begin position="27"/>
        <end position="130"/>
    </location>
</feature>
<accession>A0A7G9GJB7</accession>
<dbReference type="InterPro" id="IPR003607">
    <property type="entry name" value="HD/PDEase_dom"/>
</dbReference>
<protein>
    <submittedName>
        <fullName evidence="2">HD domain-containing protein</fullName>
    </submittedName>
</protein>
<sequence length="163" mass="18847">MDRLELIRIETDKIIQKLANEENRKFAYLHSYGVSQCAIYLATVRKLDVELAGVAGMLHDIAIYAENCPHKDHAQRSAVLAKSILEESKLFKEDEIIAITSAIATHSDKMSRTDSRFAEMLKDSDVLQHYLYNPNIELQEKDRYRLYYLLEDLKKMHQKGEAS</sequence>
<name>A0A7G9GJB7_9FIRM</name>
<dbReference type="EMBL" id="CP060636">
    <property type="protein sequence ID" value="QNM10899.1"/>
    <property type="molecule type" value="Genomic_DNA"/>
</dbReference>
<dbReference type="PROSITE" id="PS51831">
    <property type="entry name" value="HD"/>
    <property type="match status" value="1"/>
</dbReference>
<dbReference type="Proteomes" id="UP000515856">
    <property type="component" value="Chromosome"/>
</dbReference>
<dbReference type="Gene3D" id="1.10.3210.10">
    <property type="entry name" value="Hypothetical protein af1432"/>
    <property type="match status" value="1"/>
</dbReference>
<dbReference type="CDD" id="cd00077">
    <property type="entry name" value="HDc"/>
    <property type="match status" value="1"/>
</dbReference>
<dbReference type="RefSeq" id="WP_117453350.1">
    <property type="nucleotide sequence ID" value="NZ_CP060636.1"/>
</dbReference>
<evidence type="ECO:0000313" key="2">
    <source>
        <dbReference type="EMBL" id="QNM10899.1"/>
    </source>
</evidence>
<gene>
    <name evidence="2" type="ORF">H9Q80_11475</name>
</gene>
<reference evidence="2 3" key="1">
    <citation type="submission" date="2020-08" db="EMBL/GenBank/DDBJ databases">
        <authorList>
            <person name="Liu C."/>
            <person name="Sun Q."/>
        </authorList>
    </citation>
    <scope>NUCLEOTIDE SEQUENCE [LARGE SCALE GENOMIC DNA]</scope>
    <source>
        <strain evidence="2 3">NSJ-61</strain>
    </source>
</reference>
<keyword evidence="3" id="KW-1185">Reference proteome</keyword>
<organism evidence="2 3">
    <name type="scientific">[Eubacterium] hominis</name>
    <dbReference type="NCBI Taxonomy" id="2764325"/>
    <lineage>
        <taxon>Bacteria</taxon>
        <taxon>Bacillati</taxon>
        <taxon>Bacillota</taxon>
        <taxon>Erysipelotrichia</taxon>
        <taxon>Erysipelotrichales</taxon>
        <taxon>Erysipelotrichaceae</taxon>
        <taxon>Amedibacillus</taxon>
    </lineage>
</organism>
<evidence type="ECO:0000259" key="1">
    <source>
        <dbReference type="PROSITE" id="PS51831"/>
    </source>
</evidence>
<dbReference type="InterPro" id="IPR006674">
    <property type="entry name" value="HD_domain"/>
</dbReference>